<dbReference type="EMBL" id="GL380268">
    <property type="protein sequence ID" value="EGT51643.1"/>
    <property type="molecule type" value="Genomic_DNA"/>
</dbReference>
<protein>
    <submittedName>
        <fullName evidence="1">Uncharacterized protein</fullName>
    </submittedName>
</protein>
<evidence type="ECO:0000313" key="2">
    <source>
        <dbReference type="Proteomes" id="UP000008068"/>
    </source>
</evidence>
<name>G0PD91_CAEBE</name>
<keyword evidence="2" id="KW-1185">Reference proteome</keyword>
<dbReference type="OrthoDB" id="5911795at2759"/>
<dbReference type="Proteomes" id="UP000008068">
    <property type="component" value="Unassembled WGS sequence"/>
</dbReference>
<reference evidence="2" key="1">
    <citation type="submission" date="2011-07" db="EMBL/GenBank/DDBJ databases">
        <authorList>
            <consortium name="Caenorhabditis brenneri Sequencing and Analysis Consortium"/>
            <person name="Wilson R.K."/>
        </authorList>
    </citation>
    <scope>NUCLEOTIDE SEQUENCE [LARGE SCALE GENOMIC DNA]</scope>
    <source>
        <strain evidence="2">PB2801</strain>
    </source>
</reference>
<dbReference type="AlphaFoldDB" id="G0PD91"/>
<gene>
    <name evidence="1" type="ORF">CAEBREN_08740</name>
</gene>
<organism evidence="2">
    <name type="scientific">Caenorhabditis brenneri</name>
    <name type="common">Nematode worm</name>
    <dbReference type="NCBI Taxonomy" id="135651"/>
    <lineage>
        <taxon>Eukaryota</taxon>
        <taxon>Metazoa</taxon>
        <taxon>Ecdysozoa</taxon>
        <taxon>Nematoda</taxon>
        <taxon>Chromadorea</taxon>
        <taxon>Rhabditida</taxon>
        <taxon>Rhabditina</taxon>
        <taxon>Rhabditomorpha</taxon>
        <taxon>Rhabditoidea</taxon>
        <taxon>Rhabditidae</taxon>
        <taxon>Peloderinae</taxon>
        <taxon>Caenorhabditis</taxon>
    </lineage>
</organism>
<sequence>MGAFLDAEEVNRLLDELLGPDDDEHLFPNVVRVVPVDFVVNVPIERILIGAPPDELFPPRHKAFRLPEHIRARTCVFQAAFIEGYVDWTRVKLQKGWERAFPDRQTLQRKIAEAMEFGDEHARRWENLEEVDEEELRFYVWKHQNGGRTMGNYGERQPRQLKEDVMKWAKKFITNQDYLDLIECQQHDGSALFRFLSSESQWKDKKWPFGLFVTVKSHMNRVMNSTNGVSYEFNHYY</sequence>
<dbReference type="InParanoid" id="G0PD91"/>
<proteinExistence type="predicted"/>
<accession>G0PD91</accession>
<evidence type="ECO:0000313" key="1">
    <source>
        <dbReference type="EMBL" id="EGT51643.1"/>
    </source>
</evidence>
<dbReference type="HOGENOM" id="CLU_096923_0_0_1"/>